<dbReference type="EMBL" id="CM044705">
    <property type="protein sequence ID" value="KAI5662453.1"/>
    <property type="molecule type" value="Genomic_DNA"/>
</dbReference>
<accession>A0ACC0ASP0</accession>
<gene>
    <name evidence="1" type="ORF">M9H77_21776</name>
</gene>
<protein>
    <submittedName>
        <fullName evidence="1">Uncharacterized protein</fullName>
    </submittedName>
</protein>
<comment type="caution">
    <text evidence="1">The sequence shown here is derived from an EMBL/GenBank/DDBJ whole genome shotgun (WGS) entry which is preliminary data.</text>
</comment>
<keyword evidence="2" id="KW-1185">Reference proteome</keyword>
<evidence type="ECO:0000313" key="1">
    <source>
        <dbReference type="EMBL" id="KAI5662453.1"/>
    </source>
</evidence>
<name>A0ACC0ASP0_CATRO</name>
<reference evidence="2" key="1">
    <citation type="journal article" date="2023" name="Nat. Plants">
        <title>Single-cell RNA sequencing provides a high-resolution roadmap for understanding the multicellular compartmentation of specialized metabolism.</title>
        <authorList>
            <person name="Sun S."/>
            <person name="Shen X."/>
            <person name="Li Y."/>
            <person name="Li Y."/>
            <person name="Wang S."/>
            <person name="Li R."/>
            <person name="Zhang H."/>
            <person name="Shen G."/>
            <person name="Guo B."/>
            <person name="Wei J."/>
            <person name="Xu J."/>
            <person name="St-Pierre B."/>
            <person name="Chen S."/>
            <person name="Sun C."/>
        </authorList>
    </citation>
    <scope>NUCLEOTIDE SEQUENCE [LARGE SCALE GENOMIC DNA]</scope>
</reference>
<proteinExistence type="predicted"/>
<dbReference type="Proteomes" id="UP001060085">
    <property type="component" value="Linkage Group LG05"/>
</dbReference>
<organism evidence="1 2">
    <name type="scientific">Catharanthus roseus</name>
    <name type="common">Madagascar periwinkle</name>
    <name type="synonym">Vinca rosea</name>
    <dbReference type="NCBI Taxonomy" id="4058"/>
    <lineage>
        <taxon>Eukaryota</taxon>
        <taxon>Viridiplantae</taxon>
        <taxon>Streptophyta</taxon>
        <taxon>Embryophyta</taxon>
        <taxon>Tracheophyta</taxon>
        <taxon>Spermatophyta</taxon>
        <taxon>Magnoliopsida</taxon>
        <taxon>eudicotyledons</taxon>
        <taxon>Gunneridae</taxon>
        <taxon>Pentapetalae</taxon>
        <taxon>asterids</taxon>
        <taxon>lamiids</taxon>
        <taxon>Gentianales</taxon>
        <taxon>Apocynaceae</taxon>
        <taxon>Rauvolfioideae</taxon>
        <taxon>Vinceae</taxon>
        <taxon>Catharanthinae</taxon>
        <taxon>Catharanthus</taxon>
    </lineage>
</organism>
<evidence type="ECO:0000313" key="2">
    <source>
        <dbReference type="Proteomes" id="UP001060085"/>
    </source>
</evidence>
<sequence>MWFFTLLMNAYNAFVVWTIERKHYSELKGSTLDQTGTFLWVPFSSLFSLHVLGRSRLNRARTDKPARKSAKTGPGPEAWIRIGERLFITCETRMTFFLGLGNGGGEGLRGNLSRMATAVWLIVGSIISQSYTASLTSMLTVPRLEPNASDIGTLRDSNAIIGCSSCKIIC</sequence>